<accession>A0ABS7QRT3</accession>
<dbReference type="InterPro" id="IPR002502">
    <property type="entry name" value="Amidase_domain"/>
</dbReference>
<keyword evidence="6" id="KW-1185">Reference proteome</keyword>
<evidence type="ECO:0000259" key="3">
    <source>
        <dbReference type="SMART" id="SM00644"/>
    </source>
</evidence>
<proteinExistence type="inferred from homology"/>
<dbReference type="Pfam" id="PF01510">
    <property type="entry name" value="Amidase_2"/>
    <property type="match status" value="1"/>
</dbReference>
<feature type="domain" description="Peptidoglycan recognition protein family" evidence="4">
    <location>
        <begin position="13"/>
        <end position="162"/>
    </location>
</feature>
<dbReference type="PANTHER" id="PTHR11022:SF41">
    <property type="entry name" value="PEPTIDOGLYCAN-RECOGNITION PROTEIN LC-RELATED"/>
    <property type="match status" value="1"/>
</dbReference>
<dbReference type="Proteomes" id="UP001198565">
    <property type="component" value="Unassembled WGS sequence"/>
</dbReference>
<evidence type="ECO:0000259" key="4">
    <source>
        <dbReference type="SMART" id="SM00701"/>
    </source>
</evidence>
<dbReference type="SUPFAM" id="SSF55846">
    <property type="entry name" value="N-acetylmuramoyl-L-alanine amidase-like"/>
    <property type="match status" value="1"/>
</dbReference>
<comment type="similarity">
    <text evidence="1">Belongs to the N-acetylmuramoyl-L-alanine amidase 2 family.</text>
</comment>
<protein>
    <submittedName>
        <fullName evidence="5">Peptidoglycan recognition protein</fullName>
    </submittedName>
</protein>
<dbReference type="Gene3D" id="3.40.80.10">
    <property type="entry name" value="Peptidoglycan recognition protein-like"/>
    <property type="match status" value="1"/>
</dbReference>
<dbReference type="InterPro" id="IPR006619">
    <property type="entry name" value="PGRP_domain_met/bac"/>
</dbReference>
<evidence type="ECO:0000313" key="5">
    <source>
        <dbReference type="EMBL" id="MBY8884519.1"/>
    </source>
</evidence>
<evidence type="ECO:0000313" key="6">
    <source>
        <dbReference type="Proteomes" id="UP001198565"/>
    </source>
</evidence>
<sequence length="231" mass="24795">MAVAAVRWSAARPDVVPRSAWHPDPAHREKPSPSAPSVKAVFVHHTDSGNDYSPGDVPEMIQSFYNDHIESRDWGDIGYNFLVDRTGVIYEGRAGGVDNAVIGAHTLGFNVGTVGIAAIGSYGGGERVPDAMLDSIARLCAWKLGMYGVDARGSTVLVSTNSGSRFARGTRHVFRVISGHRDGYCTDCPGNSLYARLPDLRARAYDLQDHSAPSGTVPSVVPPSFVRRTLS</sequence>
<dbReference type="SMART" id="SM00644">
    <property type="entry name" value="Ami_2"/>
    <property type="match status" value="1"/>
</dbReference>
<gene>
    <name evidence="5" type="ORF">K7472_06635</name>
</gene>
<dbReference type="CDD" id="cd06583">
    <property type="entry name" value="PGRP"/>
    <property type="match status" value="1"/>
</dbReference>
<evidence type="ECO:0000256" key="2">
    <source>
        <dbReference type="SAM" id="MobiDB-lite"/>
    </source>
</evidence>
<reference evidence="5 6" key="1">
    <citation type="submission" date="2021-08" db="EMBL/GenBank/DDBJ databases">
        <title>Streptomyces sp. PTM05 isolated from lichen.</title>
        <authorList>
            <person name="Somphong A."/>
            <person name="Phongsopitanun W."/>
            <person name="Tanasupawat S."/>
        </authorList>
    </citation>
    <scope>NUCLEOTIDE SEQUENCE [LARGE SCALE GENOMIC DNA]</scope>
    <source>
        <strain evidence="5 6">Ptm05</strain>
    </source>
</reference>
<dbReference type="InterPro" id="IPR015510">
    <property type="entry name" value="PGRP"/>
</dbReference>
<organism evidence="5 6">
    <name type="scientific">Streptantibioticus parmotrematis</name>
    <dbReference type="NCBI Taxonomy" id="2873249"/>
    <lineage>
        <taxon>Bacteria</taxon>
        <taxon>Bacillati</taxon>
        <taxon>Actinomycetota</taxon>
        <taxon>Actinomycetes</taxon>
        <taxon>Kitasatosporales</taxon>
        <taxon>Streptomycetaceae</taxon>
        <taxon>Streptantibioticus</taxon>
    </lineage>
</organism>
<dbReference type="SMART" id="SM00701">
    <property type="entry name" value="PGRP"/>
    <property type="match status" value="1"/>
</dbReference>
<comment type="caution">
    <text evidence="5">The sequence shown here is derived from an EMBL/GenBank/DDBJ whole genome shotgun (WGS) entry which is preliminary data.</text>
</comment>
<dbReference type="InterPro" id="IPR036505">
    <property type="entry name" value="Amidase/PGRP_sf"/>
</dbReference>
<feature type="region of interest" description="Disordered" evidence="2">
    <location>
        <begin position="1"/>
        <end position="37"/>
    </location>
</feature>
<dbReference type="PANTHER" id="PTHR11022">
    <property type="entry name" value="PEPTIDOGLYCAN RECOGNITION PROTEIN"/>
    <property type="match status" value="1"/>
</dbReference>
<name>A0ABS7QRT3_9ACTN</name>
<feature type="domain" description="N-acetylmuramoyl-L-alanine amidase" evidence="3">
    <location>
        <begin position="26"/>
        <end position="190"/>
    </location>
</feature>
<evidence type="ECO:0000256" key="1">
    <source>
        <dbReference type="ARBA" id="ARBA00007553"/>
    </source>
</evidence>
<dbReference type="EMBL" id="JAINVZ010000003">
    <property type="protein sequence ID" value="MBY8884519.1"/>
    <property type="molecule type" value="Genomic_DNA"/>
</dbReference>